<feature type="domain" description="ETS" evidence="4">
    <location>
        <begin position="6"/>
        <end position="86"/>
    </location>
</feature>
<evidence type="ECO:0000313" key="7">
    <source>
        <dbReference type="WBParaSite" id="PgB03_g086_t03"/>
    </source>
</evidence>
<dbReference type="PROSITE" id="PS50061">
    <property type="entry name" value="ETS_DOMAIN_3"/>
    <property type="match status" value="1"/>
</dbReference>
<name>A0A914ZHB2_PARUN</name>
<dbReference type="InterPro" id="IPR000418">
    <property type="entry name" value="Ets_dom"/>
</dbReference>
<dbReference type="WBParaSite" id="PgB03_g086_t03">
    <property type="protein sequence ID" value="PgB03_g086_t03"/>
    <property type="gene ID" value="PgB03_g086"/>
</dbReference>
<protein>
    <submittedName>
        <fullName evidence="6 7">ETS domain-containing protein</fullName>
    </submittedName>
</protein>
<dbReference type="GO" id="GO:0043565">
    <property type="term" value="F:sequence-specific DNA binding"/>
    <property type="evidence" value="ECO:0007669"/>
    <property type="project" value="InterPro"/>
</dbReference>
<proteinExistence type="inferred from homology"/>
<reference evidence="6 7" key="1">
    <citation type="submission" date="2022-11" db="UniProtKB">
        <authorList>
            <consortium name="WormBaseParasite"/>
        </authorList>
    </citation>
    <scope>IDENTIFICATION</scope>
</reference>
<evidence type="ECO:0000256" key="3">
    <source>
        <dbReference type="RuleBase" id="RU004019"/>
    </source>
</evidence>
<dbReference type="Pfam" id="PF00178">
    <property type="entry name" value="Ets"/>
    <property type="match status" value="1"/>
</dbReference>
<dbReference type="GO" id="GO:0030154">
    <property type="term" value="P:cell differentiation"/>
    <property type="evidence" value="ECO:0007669"/>
    <property type="project" value="TreeGrafter"/>
</dbReference>
<evidence type="ECO:0000256" key="1">
    <source>
        <dbReference type="ARBA" id="ARBA00005562"/>
    </source>
</evidence>
<comment type="similarity">
    <text evidence="1 3">Belongs to the ETS family.</text>
</comment>
<keyword evidence="3" id="KW-0539">Nucleus</keyword>
<dbReference type="Gene3D" id="1.10.10.10">
    <property type="entry name" value="Winged helix-like DNA-binding domain superfamily/Winged helix DNA-binding domain"/>
    <property type="match status" value="1"/>
</dbReference>
<dbReference type="WBParaSite" id="PgB03_g086_t01">
    <property type="protein sequence ID" value="PgB03_g086_t01"/>
    <property type="gene ID" value="PgB03_g086"/>
</dbReference>
<comment type="subcellular location">
    <subcellularLocation>
        <location evidence="3">Nucleus</location>
    </subcellularLocation>
</comment>
<dbReference type="PANTHER" id="PTHR11849:SF133">
    <property type="entry name" value="ETS DOMAIN-CONTAINING PROTEIN"/>
    <property type="match status" value="1"/>
</dbReference>
<evidence type="ECO:0000256" key="2">
    <source>
        <dbReference type="ARBA" id="ARBA00023125"/>
    </source>
</evidence>
<evidence type="ECO:0000313" key="6">
    <source>
        <dbReference type="WBParaSite" id="PgB03_g086_t01"/>
    </source>
</evidence>
<dbReference type="Proteomes" id="UP000887569">
    <property type="component" value="Unplaced"/>
</dbReference>
<dbReference type="GO" id="GO:0005634">
    <property type="term" value="C:nucleus"/>
    <property type="evidence" value="ECO:0007669"/>
    <property type="project" value="UniProtKB-SubCell"/>
</dbReference>
<accession>A0A914ZHB2</accession>
<dbReference type="PRINTS" id="PR00454">
    <property type="entry name" value="ETSDOMAIN"/>
</dbReference>
<dbReference type="PANTHER" id="PTHR11849">
    <property type="entry name" value="ETS"/>
    <property type="match status" value="1"/>
</dbReference>
<sequence length="316" mass="36017">MMAKRLRLWQFLIELLEDNAFSNVVQWICRPDCFKILADAELARLWSARKKKTQMSFLELCNEMRPYYAQGLMFKFLGQRLIYHFGESLKAYVLKQQHFFDDDDTTSYMHRRAYHLRLLQTWNSGIGPHVHNSSTFTMKTFDWEGATSDDSHSRSKEVPILRRSLSAEIVAKSPTSSVSRMCSKSSTKTQLRNADRPTLFTPVPMAREVRSSMATALGIPRDSAVAESLIYFPENPTQEEAIMSAYVLSKLPSRAAARQHCACGLASYGNGRLRSSGHNRGDAVSAYKRPAIIRPDALQMLYEQCLASDQKRLKLT</sequence>
<dbReference type="SUPFAM" id="SSF46785">
    <property type="entry name" value="Winged helix' DNA-binding domain"/>
    <property type="match status" value="1"/>
</dbReference>
<organism evidence="5 7">
    <name type="scientific">Parascaris univalens</name>
    <name type="common">Nematode worm</name>
    <dbReference type="NCBI Taxonomy" id="6257"/>
    <lineage>
        <taxon>Eukaryota</taxon>
        <taxon>Metazoa</taxon>
        <taxon>Ecdysozoa</taxon>
        <taxon>Nematoda</taxon>
        <taxon>Chromadorea</taxon>
        <taxon>Rhabditida</taxon>
        <taxon>Spirurina</taxon>
        <taxon>Ascaridomorpha</taxon>
        <taxon>Ascaridoidea</taxon>
        <taxon>Ascarididae</taxon>
        <taxon>Parascaris</taxon>
    </lineage>
</organism>
<dbReference type="InterPro" id="IPR036390">
    <property type="entry name" value="WH_DNA-bd_sf"/>
</dbReference>
<dbReference type="InterPro" id="IPR036388">
    <property type="entry name" value="WH-like_DNA-bd_sf"/>
</dbReference>
<keyword evidence="5" id="KW-1185">Reference proteome</keyword>
<dbReference type="InterPro" id="IPR046328">
    <property type="entry name" value="ETS_fam"/>
</dbReference>
<dbReference type="SMART" id="SM00413">
    <property type="entry name" value="ETS"/>
    <property type="match status" value="1"/>
</dbReference>
<dbReference type="AlphaFoldDB" id="A0A914ZHB2"/>
<dbReference type="GO" id="GO:0000981">
    <property type="term" value="F:DNA-binding transcription factor activity, RNA polymerase II-specific"/>
    <property type="evidence" value="ECO:0007669"/>
    <property type="project" value="TreeGrafter"/>
</dbReference>
<evidence type="ECO:0000313" key="5">
    <source>
        <dbReference type="Proteomes" id="UP000887569"/>
    </source>
</evidence>
<evidence type="ECO:0000259" key="4">
    <source>
        <dbReference type="PROSITE" id="PS50061"/>
    </source>
</evidence>
<keyword evidence="2 3" id="KW-0238">DNA-binding</keyword>